<dbReference type="EMBL" id="HBGA01107180">
    <property type="protein sequence ID" value="CAD9028767.1"/>
    <property type="molecule type" value="Transcribed_RNA"/>
</dbReference>
<name>A0A7S1J154_9EUGL</name>
<accession>A0A7S1J154</accession>
<sequence length="111" mass="12439">MLCKWPTATNADCSDDELDGESKCSDDSTDEESKKQSMANMTKVLKIDVITNAATNLVHTRRKLVMTLKLQQFLDHMPALPCALHPVRALLCVLLSFPLLLAEEKQSTHWV</sequence>
<gene>
    <name evidence="2" type="ORF">EGYM00392_LOCUS39902</name>
</gene>
<evidence type="ECO:0000313" key="2">
    <source>
        <dbReference type="EMBL" id="CAD9028767.1"/>
    </source>
</evidence>
<reference evidence="2" key="1">
    <citation type="submission" date="2021-01" db="EMBL/GenBank/DDBJ databases">
        <authorList>
            <person name="Corre E."/>
            <person name="Pelletier E."/>
            <person name="Niang G."/>
            <person name="Scheremetjew M."/>
            <person name="Finn R."/>
            <person name="Kale V."/>
            <person name="Holt S."/>
            <person name="Cochrane G."/>
            <person name="Meng A."/>
            <person name="Brown T."/>
            <person name="Cohen L."/>
        </authorList>
    </citation>
    <scope>NUCLEOTIDE SEQUENCE</scope>
    <source>
        <strain evidence="2">NIES-381</strain>
    </source>
</reference>
<evidence type="ECO:0000256" key="1">
    <source>
        <dbReference type="SAM" id="MobiDB-lite"/>
    </source>
</evidence>
<feature type="compositionally biased region" description="Basic and acidic residues" evidence="1">
    <location>
        <begin position="20"/>
        <end position="35"/>
    </location>
</feature>
<protein>
    <submittedName>
        <fullName evidence="2">Uncharacterized protein</fullName>
    </submittedName>
</protein>
<proteinExistence type="predicted"/>
<feature type="region of interest" description="Disordered" evidence="1">
    <location>
        <begin position="13"/>
        <end position="37"/>
    </location>
</feature>
<dbReference type="AlphaFoldDB" id="A0A7S1J154"/>
<organism evidence="2">
    <name type="scientific">Eutreptiella gymnastica</name>
    <dbReference type="NCBI Taxonomy" id="73025"/>
    <lineage>
        <taxon>Eukaryota</taxon>
        <taxon>Discoba</taxon>
        <taxon>Euglenozoa</taxon>
        <taxon>Euglenida</taxon>
        <taxon>Spirocuta</taxon>
        <taxon>Euglenophyceae</taxon>
        <taxon>Eutreptiales</taxon>
        <taxon>Eutreptiaceae</taxon>
        <taxon>Eutreptiella</taxon>
    </lineage>
</organism>